<dbReference type="EMBL" id="CAJVPV010006084">
    <property type="protein sequence ID" value="CAG8600103.1"/>
    <property type="molecule type" value="Genomic_DNA"/>
</dbReference>
<dbReference type="Proteomes" id="UP000789342">
    <property type="component" value="Unassembled WGS sequence"/>
</dbReference>
<keyword evidence="1" id="KW-0812">Transmembrane</keyword>
<evidence type="ECO:0000313" key="2">
    <source>
        <dbReference type="EMBL" id="CAG8600103.1"/>
    </source>
</evidence>
<evidence type="ECO:0000313" key="3">
    <source>
        <dbReference type="Proteomes" id="UP000789342"/>
    </source>
</evidence>
<dbReference type="OrthoDB" id="2403103at2759"/>
<feature type="transmembrane region" description="Helical" evidence="1">
    <location>
        <begin position="613"/>
        <end position="632"/>
    </location>
</feature>
<organism evidence="2 3">
    <name type="scientific">Acaulospora morrowiae</name>
    <dbReference type="NCBI Taxonomy" id="94023"/>
    <lineage>
        <taxon>Eukaryota</taxon>
        <taxon>Fungi</taxon>
        <taxon>Fungi incertae sedis</taxon>
        <taxon>Mucoromycota</taxon>
        <taxon>Glomeromycotina</taxon>
        <taxon>Glomeromycetes</taxon>
        <taxon>Diversisporales</taxon>
        <taxon>Acaulosporaceae</taxon>
        <taxon>Acaulospora</taxon>
    </lineage>
</organism>
<name>A0A9N9GCB7_9GLOM</name>
<comment type="caution">
    <text evidence="2">The sequence shown here is derived from an EMBL/GenBank/DDBJ whole genome shotgun (WGS) entry which is preliminary data.</text>
</comment>
<proteinExistence type="predicted"/>
<feature type="transmembrane region" description="Helical" evidence="1">
    <location>
        <begin position="644"/>
        <end position="665"/>
    </location>
</feature>
<protein>
    <submittedName>
        <fullName evidence="2">1138_t:CDS:1</fullName>
    </submittedName>
</protein>
<sequence length="834" mass="92943">VRAYTTKVYDDPDKLLFISSISDVKYGFTYLDGTGLMQLIRQDGNNTDNNLYRAYPLNNGYVLVTLASANKSVVGTLVDWSGRVLQSNVMLTDVPVDGGSPPLAKTNVNADKDFLVATRNKNVILWKIFSAPNSTGKTTQLYEGSITGDDYNILVDHEIFSTTEGGYGIALLKHIPKFTDDPRNSKVFYAYPQWLLYVTFWQPGAQQFDTPRLVWQNPNPIPNNRFVINGCAVAVDGTGYFCIVKIPSEDAYDNVKVSFLSTGSVTNVNVIVNGTANGTTVKEIFGIRQMPYGGFLVVEVDVGAYTGSPYSVSVRNNDGSIIQTFKLPDAGVGDFAVFPNNTMWTGSRGSSNTSVAFVPLPKLLQEDAGFKNLLVDSSVPPSGSFVSSDTTNITLIFRKQVALSTQNISIYQETDSDPIFRQGFSAESGFCSVTLNETAVTCKIFKSTFNQPDATYDVVVDNNFVMLKSLNQPLTGVTKGNWVYHGDTTTGLLRLTPEGTSLFEQLSTDDRNSFLDSMVTKLTELVPINPSRITTNRRNQPDPNAPTHQTLFPVTLGATDDKSQRTVQQIIDDLDELIKNKGYNSFSREYPTSYLDETYVFSPSVNLWDAYKFQLLAFFVGLWVLAIIYFLARRKYPEGQNFMIVKLTIILVDLSLDIAFVLLSAKNVPQIYTPRYYHVVYDYCDLAFSILMKEISKNVKFQEWFSKNVRVASVSTLLAGADVEVITLIGSKFAGLKMFSAPLSKIALNQVFWVSTLNLVIEDIPQLIIQILYRDLTVSYDIIPLLSLVMSSIVLTSNIVGRVYDGCIRWKERKRRHSIPKDEMLVTSDVQEDE</sequence>
<keyword evidence="1" id="KW-0472">Membrane</keyword>
<keyword evidence="3" id="KW-1185">Reference proteome</keyword>
<keyword evidence="1" id="KW-1133">Transmembrane helix</keyword>
<reference evidence="2" key="1">
    <citation type="submission" date="2021-06" db="EMBL/GenBank/DDBJ databases">
        <authorList>
            <person name="Kallberg Y."/>
            <person name="Tangrot J."/>
            <person name="Rosling A."/>
        </authorList>
    </citation>
    <scope>NUCLEOTIDE SEQUENCE</scope>
    <source>
        <strain evidence="2">CL551</strain>
    </source>
</reference>
<evidence type="ECO:0000256" key="1">
    <source>
        <dbReference type="SAM" id="Phobius"/>
    </source>
</evidence>
<feature type="non-terminal residue" evidence="2">
    <location>
        <position position="1"/>
    </location>
</feature>
<dbReference type="AlphaFoldDB" id="A0A9N9GCB7"/>
<accession>A0A9N9GCB7</accession>
<gene>
    <name evidence="2" type="ORF">AMORRO_LOCUS7748</name>
</gene>
<feature type="transmembrane region" description="Helical" evidence="1">
    <location>
        <begin position="782"/>
        <end position="804"/>
    </location>
</feature>